<evidence type="ECO:0000256" key="7">
    <source>
        <dbReference type="HAMAP-Rule" id="MF_00503"/>
    </source>
</evidence>
<keyword evidence="10" id="KW-1185">Reference proteome</keyword>
<keyword evidence="2 7" id="KW-0699">rRNA-binding</keyword>
<reference evidence="9 10" key="1">
    <citation type="journal article" date="2021" name="Sci. Rep.">
        <title>The distribution of antibiotic resistance genes in chicken gut microbiota commensals.</title>
        <authorList>
            <person name="Juricova H."/>
            <person name="Matiasovicova J."/>
            <person name="Kubasova T."/>
            <person name="Cejkova D."/>
            <person name="Rychlik I."/>
        </authorList>
    </citation>
    <scope>NUCLEOTIDE SEQUENCE [LARGE SCALE GENOMIC DNA]</scope>
    <source>
        <strain evidence="9 10">An564</strain>
    </source>
</reference>
<keyword evidence="3 7" id="KW-0694">RNA-binding</keyword>
<dbReference type="EMBL" id="JACSNR010000005">
    <property type="protein sequence ID" value="MBM6923349.1"/>
    <property type="molecule type" value="Genomic_DNA"/>
</dbReference>
<dbReference type="Gene3D" id="3.10.430.100">
    <property type="entry name" value="Ribosomal protein L9, C-terminal domain"/>
    <property type="match status" value="1"/>
</dbReference>
<comment type="function">
    <text evidence="7">Binds to the 23S rRNA.</text>
</comment>
<comment type="caution">
    <text evidence="9">The sequence shown here is derived from an EMBL/GenBank/DDBJ whole genome shotgun (WGS) entry which is preliminary data.</text>
</comment>
<keyword evidence="4 7" id="KW-0689">Ribosomal protein</keyword>
<dbReference type="InterPro" id="IPR036935">
    <property type="entry name" value="Ribosomal_bL9_N_sf"/>
</dbReference>
<dbReference type="PANTHER" id="PTHR21368">
    <property type="entry name" value="50S RIBOSOMAL PROTEIN L9"/>
    <property type="match status" value="1"/>
</dbReference>
<evidence type="ECO:0000256" key="1">
    <source>
        <dbReference type="ARBA" id="ARBA00010605"/>
    </source>
</evidence>
<evidence type="ECO:0000256" key="2">
    <source>
        <dbReference type="ARBA" id="ARBA00022730"/>
    </source>
</evidence>
<keyword evidence="5 7" id="KW-0687">Ribonucleoprotein</keyword>
<evidence type="ECO:0000256" key="5">
    <source>
        <dbReference type="ARBA" id="ARBA00023274"/>
    </source>
</evidence>
<evidence type="ECO:0000256" key="3">
    <source>
        <dbReference type="ARBA" id="ARBA00022884"/>
    </source>
</evidence>
<organism evidence="9 10">
    <name type="scientific">Hydrogenoanaerobacterium saccharovorans</name>
    <dbReference type="NCBI Taxonomy" id="474960"/>
    <lineage>
        <taxon>Bacteria</taxon>
        <taxon>Bacillati</taxon>
        <taxon>Bacillota</taxon>
        <taxon>Clostridia</taxon>
        <taxon>Eubacteriales</taxon>
        <taxon>Oscillospiraceae</taxon>
        <taxon>Hydrogenoanaerobacterium</taxon>
    </lineage>
</organism>
<protein>
    <recommendedName>
        <fullName evidence="6 7">Large ribosomal subunit protein bL9</fullName>
    </recommendedName>
</protein>
<dbReference type="InterPro" id="IPR036791">
    <property type="entry name" value="Ribosomal_bL9_C_sf"/>
</dbReference>
<sequence>MKVILTQDVKGTGKKGEVVEVSAGYAQNFLLKRKLAVEATNQAMNELKNEQASKQHKIDLEMQAARENVAKMKDKKIIIKAKAGAGGRLFGSVTAKEIAEEMAKQHGVTIDKRKIELPLEIKSFGSFRAILKFYSGISCECFVEVVEG</sequence>
<gene>
    <name evidence="7 9" type="primary">rplI</name>
    <name evidence="9" type="ORF">H9X81_06560</name>
</gene>
<dbReference type="Pfam" id="PF01281">
    <property type="entry name" value="Ribosomal_L9_N"/>
    <property type="match status" value="1"/>
</dbReference>
<dbReference type="Pfam" id="PF03948">
    <property type="entry name" value="Ribosomal_L9_C"/>
    <property type="match status" value="1"/>
</dbReference>
<dbReference type="InterPro" id="IPR000244">
    <property type="entry name" value="Ribosomal_bL9"/>
</dbReference>
<feature type="domain" description="Ribosomal protein L9" evidence="8">
    <location>
        <begin position="13"/>
        <end position="40"/>
    </location>
</feature>
<dbReference type="SUPFAM" id="SSF55658">
    <property type="entry name" value="L9 N-domain-like"/>
    <property type="match status" value="1"/>
</dbReference>
<dbReference type="InterPro" id="IPR009027">
    <property type="entry name" value="Ribosomal_bL9/RNase_H1_N"/>
</dbReference>
<evidence type="ECO:0000256" key="6">
    <source>
        <dbReference type="ARBA" id="ARBA00035292"/>
    </source>
</evidence>
<dbReference type="HAMAP" id="MF_00503">
    <property type="entry name" value="Ribosomal_bL9"/>
    <property type="match status" value="1"/>
</dbReference>
<proteinExistence type="inferred from homology"/>
<name>A0ABS2GPN7_9FIRM</name>
<dbReference type="Gene3D" id="3.40.5.10">
    <property type="entry name" value="Ribosomal protein L9, N-terminal domain"/>
    <property type="match status" value="1"/>
</dbReference>
<dbReference type="SUPFAM" id="SSF55653">
    <property type="entry name" value="Ribosomal protein L9 C-domain"/>
    <property type="match status" value="1"/>
</dbReference>
<comment type="similarity">
    <text evidence="1 7">Belongs to the bacterial ribosomal protein bL9 family.</text>
</comment>
<dbReference type="GO" id="GO:0005840">
    <property type="term" value="C:ribosome"/>
    <property type="evidence" value="ECO:0007669"/>
    <property type="project" value="UniProtKB-KW"/>
</dbReference>
<evidence type="ECO:0000256" key="4">
    <source>
        <dbReference type="ARBA" id="ARBA00022980"/>
    </source>
</evidence>
<dbReference type="PROSITE" id="PS00651">
    <property type="entry name" value="RIBOSOMAL_L9"/>
    <property type="match status" value="1"/>
</dbReference>
<dbReference type="InterPro" id="IPR020070">
    <property type="entry name" value="Ribosomal_bL9_N"/>
</dbReference>
<accession>A0ABS2GPN7</accession>
<dbReference type="NCBIfam" id="TIGR00158">
    <property type="entry name" value="L9"/>
    <property type="match status" value="1"/>
</dbReference>
<evidence type="ECO:0000259" key="8">
    <source>
        <dbReference type="PROSITE" id="PS00651"/>
    </source>
</evidence>
<evidence type="ECO:0000313" key="9">
    <source>
        <dbReference type="EMBL" id="MBM6923349.1"/>
    </source>
</evidence>
<evidence type="ECO:0000313" key="10">
    <source>
        <dbReference type="Proteomes" id="UP000724149"/>
    </source>
</evidence>
<dbReference type="RefSeq" id="WP_177502485.1">
    <property type="nucleotide sequence ID" value="NZ_JACSNR010000005.1"/>
</dbReference>
<dbReference type="Proteomes" id="UP000724149">
    <property type="component" value="Unassembled WGS sequence"/>
</dbReference>
<dbReference type="InterPro" id="IPR020069">
    <property type="entry name" value="Ribosomal_bL9_C"/>
</dbReference>
<dbReference type="InterPro" id="IPR020594">
    <property type="entry name" value="Ribosomal_bL9_bac/chp"/>
</dbReference>